<accession>A0A512NQ20</accession>
<reference evidence="1 2" key="1">
    <citation type="submission" date="2019-07" db="EMBL/GenBank/DDBJ databases">
        <title>Whole genome shotgun sequence of Reyranella soli NBRC 108950.</title>
        <authorList>
            <person name="Hosoyama A."/>
            <person name="Uohara A."/>
            <person name="Ohji S."/>
            <person name="Ichikawa N."/>
        </authorList>
    </citation>
    <scope>NUCLEOTIDE SEQUENCE [LARGE SCALE GENOMIC DNA]</scope>
    <source>
        <strain evidence="1 2">NBRC 108950</strain>
    </source>
</reference>
<dbReference type="AlphaFoldDB" id="A0A512NQ20"/>
<sequence length="72" mass="8144">MLTKKNIEVLQAELEKALTLELICGSALPADYRRDLLRRELENLPDSKANDFLDRVLGGIGHDDPLVVLMQR</sequence>
<protein>
    <submittedName>
        <fullName evidence="1">Uncharacterized protein</fullName>
    </submittedName>
</protein>
<dbReference type="EMBL" id="BKAJ01000197">
    <property type="protein sequence ID" value="GEP61041.1"/>
    <property type="molecule type" value="Genomic_DNA"/>
</dbReference>
<evidence type="ECO:0000313" key="1">
    <source>
        <dbReference type="EMBL" id="GEP61041.1"/>
    </source>
</evidence>
<dbReference type="RefSeq" id="WP_147156370.1">
    <property type="nucleotide sequence ID" value="NZ_BKAJ01000197.1"/>
</dbReference>
<name>A0A512NQ20_9HYPH</name>
<gene>
    <name evidence="1" type="ORF">RSO01_82070</name>
</gene>
<evidence type="ECO:0000313" key="2">
    <source>
        <dbReference type="Proteomes" id="UP000321058"/>
    </source>
</evidence>
<dbReference type="Proteomes" id="UP000321058">
    <property type="component" value="Unassembled WGS sequence"/>
</dbReference>
<comment type="caution">
    <text evidence="1">The sequence shown here is derived from an EMBL/GenBank/DDBJ whole genome shotgun (WGS) entry which is preliminary data.</text>
</comment>
<organism evidence="1 2">
    <name type="scientific">Reyranella soli</name>
    <dbReference type="NCBI Taxonomy" id="1230389"/>
    <lineage>
        <taxon>Bacteria</taxon>
        <taxon>Pseudomonadati</taxon>
        <taxon>Pseudomonadota</taxon>
        <taxon>Alphaproteobacteria</taxon>
        <taxon>Hyphomicrobiales</taxon>
        <taxon>Reyranellaceae</taxon>
        <taxon>Reyranella</taxon>
    </lineage>
</organism>
<proteinExistence type="predicted"/>
<keyword evidence="2" id="KW-1185">Reference proteome</keyword>